<name>G3AI00_SPAPN</name>
<dbReference type="OMA" id="SINKSEC"/>
<dbReference type="AlphaFoldDB" id="G3AI00"/>
<gene>
    <name evidence="1" type="ORF">SPAPADRAFT_54467</name>
</gene>
<dbReference type="InParanoid" id="G3AI00"/>
<dbReference type="Proteomes" id="UP000000709">
    <property type="component" value="Unassembled WGS sequence"/>
</dbReference>
<proteinExistence type="predicted"/>
<evidence type="ECO:0000313" key="1">
    <source>
        <dbReference type="EMBL" id="EGW34314.1"/>
    </source>
</evidence>
<dbReference type="GeneID" id="18871865"/>
<protein>
    <submittedName>
        <fullName evidence="1">Uncharacterized protein</fullName>
    </submittedName>
</protein>
<accession>G3AI00</accession>
<dbReference type="eggNOG" id="ENOG502RQ56">
    <property type="taxonomic scope" value="Eukaryota"/>
</dbReference>
<reference evidence="1 2" key="1">
    <citation type="journal article" date="2011" name="Proc. Natl. Acad. Sci. U.S.A.">
        <title>Comparative genomics of xylose-fermenting fungi for enhanced biofuel production.</title>
        <authorList>
            <person name="Wohlbach D.J."/>
            <person name="Kuo A."/>
            <person name="Sato T.K."/>
            <person name="Potts K.M."/>
            <person name="Salamov A.A."/>
            <person name="LaButti K.M."/>
            <person name="Sun H."/>
            <person name="Clum A."/>
            <person name="Pangilinan J.L."/>
            <person name="Lindquist E.A."/>
            <person name="Lucas S."/>
            <person name="Lapidus A."/>
            <person name="Jin M."/>
            <person name="Gunawan C."/>
            <person name="Balan V."/>
            <person name="Dale B.E."/>
            <person name="Jeffries T.W."/>
            <person name="Zinkel R."/>
            <person name="Barry K.W."/>
            <person name="Grigoriev I.V."/>
            <person name="Gasch A.P."/>
        </authorList>
    </citation>
    <scope>NUCLEOTIDE SEQUENCE [LARGE SCALE GENOMIC DNA]</scope>
    <source>
        <strain evidence="2">NRRL Y-27907 / 11-Y1</strain>
    </source>
</reference>
<dbReference type="HOGENOM" id="CLU_918803_0_0_1"/>
<dbReference type="RefSeq" id="XP_007373898.1">
    <property type="nucleotide sequence ID" value="XM_007373836.1"/>
</dbReference>
<dbReference type="OrthoDB" id="4080041at2759"/>
<organism evidence="2">
    <name type="scientific">Spathaspora passalidarum (strain NRRL Y-27907 / 11-Y1)</name>
    <dbReference type="NCBI Taxonomy" id="619300"/>
    <lineage>
        <taxon>Eukaryota</taxon>
        <taxon>Fungi</taxon>
        <taxon>Dikarya</taxon>
        <taxon>Ascomycota</taxon>
        <taxon>Saccharomycotina</taxon>
        <taxon>Pichiomycetes</taxon>
        <taxon>Debaryomycetaceae</taxon>
        <taxon>Spathaspora</taxon>
    </lineage>
</organism>
<evidence type="ECO:0000313" key="2">
    <source>
        <dbReference type="Proteomes" id="UP000000709"/>
    </source>
</evidence>
<dbReference type="KEGG" id="spaa:SPAPADRAFT_54467"/>
<sequence>MKLQNSLPYQRKIRNYVERKDSLTTEYLSLREKIRMEDSPEHELENAFEVLLRLDELLYDYHVKRAYLEYSRIELVPENRLILEHIDRTIHKLERIVPIPLLVRSAPKLAIFRRQLFESAREAAKILAQTESSNPDAKKYISPESLEIHDHRAMRIRNLMRFEDGGWSKDHVEIIYDAARLKKYKSDRCEYIKTQFERKFKVNISIRTAMYLLTHYGFNDTNYRIKDFRKAFDQAYALHRDKLSQERTRYIIDTVKELIGIEMTKNDAQYGAKLRDIFTKVYGVPIEPPENCMEFITRKFEPL</sequence>
<keyword evidence="2" id="KW-1185">Reference proteome</keyword>
<dbReference type="EMBL" id="GL996500">
    <property type="protein sequence ID" value="EGW34314.1"/>
    <property type="molecule type" value="Genomic_DNA"/>
</dbReference>